<organism evidence="2 3">
    <name type="scientific">Cellulomonas xylanilytica</name>
    <dbReference type="NCBI Taxonomy" id="233583"/>
    <lineage>
        <taxon>Bacteria</taxon>
        <taxon>Bacillati</taxon>
        <taxon>Actinomycetota</taxon>
        <taxon>Actinomycetes</taxon>
        <taxon>Micrococcales</taxon>
        <taxon>Cellulomonadaceae</taxon>
        <taxon>Cellulomonas</taxon>
    </lineage>
</organism>
<sequence length="52" mass="5225">MTSTTPDPGPVPDDPDATDIPSSREPAPDAVVPGEDDRDPGDGAVGSIEPPD</sequence>
<feature type="region of interest" description="Disordered" evidence="1">
    <location>
        <begin position="1"/>
        <end position="52"/>
    </location>
</feature>
<dbReference type="EMBL" id="BJUB01000016">
    <property type="protein sequence ID" value="GEK23454.1"/>
    <property type="molecule type" value="Genomic_DNA"/>
</dbReference>
<keyword evidence="3" id="KW-1185">Reference proteome</keyword>
<name>A0A510V9A3_9CELL</name>
<evidence type="ECO:0000313" key="3">
    <source>
        <dbReference type="Proteomes" id="UP000321118"/>
    </source>
</evidence>
<proteinExistence type="predicted"/>
<reference evidence="2 3" key="1">
    <citation type="submission" date="2019-07" db="EMBL/GenBank/DDBJ databases">
        <title>Whole genome shotgun sequence of Cellulomonas xylanilytica NBRC 101102.</title>
        <authorList>
            <person name="Hosoyama A."/>
            <person name="Uohara A."/>
            <person name="Ohji S."/>
            <person name="Ichikawa N."/>
        </authorList>
    </citation>
    <scope>NUCLEOTIDE SEQUENCE [LARGE SCALE GENOMIC DNA]</scope>
    <source>
        <strain evidence="2 3">NBRC 101102</strain>
    </source>
</reference>
<comment type="caution">
    <text evidence="2">The sequence shown here is derived from an EMBL/GenBank/DDBJ whole genome shotgun (WGS) entry which is preliminary data.</text>
</comment>
<dbReference type="Proteomes" id="UP000321118">
    <property type="component" value="Unassembled WGS sequence"/>
</dbReference>
<dbReference type="RefSeq" id="WP_186813483.1">
    <property type="nucleotide sequence ID" value="NZ_BJUB01000016.1"/>
</dbReference>
<gene>
    <name evidence="2" type="ORF">CXY01_39740</name>
</gene>
<accession>A0A510V9A3</accession>
<protein>
    <submittedName>
        <fullName evidence="2">Uncharacterized protein</fullName>
    </submittedName>
</protein>
<dbReference type="AlphaFoldDB" id="A0A510V9A3"/>
<evidence type="ECO:0000256" key="1">
    <source>
        <dbReference type="SAM" id="MobiDB-lite"/>
    </source>
</evidence>
<evidence type="ECO:0000313" key="2">
    <source>
        <dbReference type="EMBL" id="GEK23454.1"/>
    </source>
</evidence>